<dbReference type="GO" id="GO:0006352">
    <property type="term" value="P:DNA-templated transcription initiation"/>
    <property type="evidence" value="ECO:0007669"/>
    <property type="project" value="InterPro"/>
</dbReference>
<evidence type="ECO:0000256" key="1">
    <source>
        <dbReference type="ARBA" id="ARBA00010641"/>
    </source>
</evidence>
<dbReference type="Proteomes" id="UP001156601">
    <property type="component" value="Unassembled WGS sequence"/>
</dbReference>
<dbReference type="Gene3D" id="1.10.1740.10">
    <property type="match status" value="1"/>
</dbReference>
<keyword evidence="3" id="KW-0731">Sigma factor</keyword>
<keyword evidence="2" id="KW-0805">Transcription regulation</keyword>
<evidence type="ECO:0000259" key="5">
    <source>
        <dbReference type="Pfam" id="PF04542"/>
    </source>
</evidence>
<dbReference type="SUPFAM" id="SSF88946">
    <property type="entry name" value="Sigma2 domain of RNA polymerase sigma factors"/>
    <property type="match status" value="1"/>
</dbReference>
<dbReference type="EMBL" id="BSOT01000006">
    <property type="protein sequence ID" value="GLR71307.1"/>
    <property type="molecule type" value="Genomic_DNA"/>
</dbReference>
<name>A0AA37SX55_9ALTE</name>
<evidence type="ECO:0000256" key="3">
    <source>
        <dbReference type="ARBA" id="ARBA00023082"/>
    </source>
</evidence>
<accession>A0AA37SX55</accession>
<feature type="domain" description="RNA polymerase sigma factor 70 region 4 type 2" evidence="6">
    <location>
        <begin position="115"/>
        <end position="161"/>
    </location>
</feature>
<proteinExistence type="inferred from homology"/>
<evidence type="ECO:0000259" key="6">
    <source>
        <dbReference type="Pfam" id="PF08281"/>
    </source>
</evidence>
<dbReference type="PANTHER" id="PTHR43133:SF45">
    <property type="entry name" value="RNA POLYMERASE ECF-TYPE SIGMA FACTOR"/>
    <property type="match status" value="1"/>
</dbReference>
<dbReference type="Gene3D" id="1.10.10.10">
    <property type="entry name" value="Winged helix-like DNA-binding domain superfamily/Winged helix DNA-binding domain"/>
    <property type="match status" value="1"/>
</dbReference>
<dbReference type="InterPro" id="IPR036388">
    <property type="entry name" value="WH-like_DNA-bd_sf"/>
</dbReference>
<evidence type="ECO:0000256" key="2">
    <source>
        <dbReference type="ARBA" id="ARBA00023015"/>
    </source>
</evidence>
<dbReference type="InterPro" id="IPR013324">
    <property type="entry name" value="RNA_pol_sigma_r3/r4-like"/>
</dbReference>
<evidence type="ECO:0000256" key="4">
    <source>
        <dbReference type="ARBA" id="ARBA00023163"/>
    </source>
</evidence>
<evidence type="ECO:0000313" key="8">
    <source>
        <dbReference type="Proteomes" id="UP001156601"/>
    </source>
</evidence>
<reference evidence="7" key="1">
    <citation type="journal article" date="2014" name="Int. J. Syst. Evol. Microbiol.">
        <title>Complete genome sequence of Corynebacterium casei LMG S-19264T (=DSM 44701T), isolated from a smear-ripened cheese.</title>
        <authorList>
            <consortium name="US DOE Joint Genome Institute (JGI-PGF)"/>
            <person name="Walter F."/>
            <person name="Albersmeier A."/>
            <person name="Kalinowski J."/>
            <person name="Ruckert C."/>
        </authorList>
    </citation>
    <scope>NUCLEOTIDE SEQUENCE</scope>
    <source>
        <strain evidence="7">NBRC 110023</strain>
    </source>
</reference>
<sequence>MTPKFDDLMDEYAALLSRVAASYEASLSLRQELYQEICIAVWQGVQRYKGDASIKTYILRIAHNRAITHVIKEAKTLKTHAQDSVEQSIIDESSAENNHDQMLIQNQQLSTLLIAIRALKLPARQVITLFMEGLTYQEISEVTGLNVSNVGVLITRTKQSLRRQLSHDE</sequence>
<dbReference type="GO" id="GO:0003677">
    <property type="term" value="F:DNA binding"/>
    <property type="evidence" value="ECO:0007669"/>
    <property type="project" value="InterPro"/>
</dbReference>
<keyword evidence="8" id="KW-1185">Reference proteome</keyword>
<dbReference type="NCBIfam" id="TIGR02937">
    <property type="entry name" value="sigma70-ECF"/>
    <property type="match status" value="1"/>
</dbReference>
<protein>
    <submittedName>
        <fullName evidence="7">RNA polymerase sigma factor</fullName>
    </submittedName>
</protein>
<comment type="caution">
    <text evidence="7">The sequence shown here is derived from an EMBL/GenBank/DDBJ whole genome shotgun (WGS) entry which is preliminary data.</text>
</comment>
<dbReference type="RefSeq" id="WP_284217667.1">
    <property type="nucleotide sequence ID" value="NZ_BSOT01000006.1"/>
</dbReference>
<dbReference type="AlphaFoldDB" id="A0AA37SX55"/>
<dbReference type="PANTHER" id="PTHR43133">
    <property type="entry name" value="RNA POLYMERASE ECF-TYPE SIGMA FACTO"/>
    <property type="match status" value="1"/>
</dbReference>
<dbReference type="InterPro" id="IPR007627">
    <property type="entry name" value="RNA_pol_sigma70_r2"/>
</dbReference>
<evidence type="ECO:0000313" key="7">
    <source>
        <dbReference type="EMBL" id="GLR71307.1"/>
    </source>
</evidence>
<dbReference type="InterPro" id="IPR013249">
    <property type="entry name" value="RNA_pol_sigma70_r4_t2"/>
</dbReference>
<keyword evidence="4" id="KW-0804">Transcription</keyword>
<dbReference type="GO" id="GO:0016987">
    <property type="term" value="F:sigma factor activity"/>
    <property type="evidence" value="ECO:0007669"/>
    <property type="project" value="UniProtKB-KW"/>
</dbReference>
<dbReference type="SUPFAM" id="SSF88659">
    <property type="entry name" value="Sigma3 and sigma4 domains of RNA polymerase sigma factors"/>
    <property type="match status" value="1"/>
</dbReference>
<comment type="similarity">
    <text evidence="1">Belongs to the sigma-70 factor family. ECF subfamily.</text>
</comment>
<dbReference type="InterPro" id="IPR039425">
    <property type="entry name" value="RNA_pol_sigma-70-like"/>
</dbReference>
<organism evidence="7 8">
    <name type="scientific">Agaribacter marinus</name>
    <dbReference type="NCBI Taxonomy" id="1431249"/>
    <lineage>
        <taxon>Bacteria</taxon>
        <taxon>Pseudomonadati</taxon>
        <taxon>Pseudomonadota</taxon>
        <taxon>Gammaproteobacteria</taxon>
        <taxon>Alteromonadales</taxon>
        <taxon>Alteromonadaceae</taxon>
        <taxon>Agaribacter</taxon>
    </lineage>
</organism>
<gene>
    <name evidence="7" type="ORF">GCM10007852_22150</name>
</gene>
<reference evidence="7" key="2">
    <citation type="submission" date="2023-01" db="EMBL/GenBank/DDBJ databases">
        <title>Draft genome sequence of Agaribacter marinus strain NBRC 110023.</title>
        <authorList>
            <person name="Sun Q."/>
            <person name="Mori K."/>
        </authorList>
    </citation>
    <scope>NUCLEOTIDE SEQUENCE</scope>
    <source>
        <strain evidence="7">NBRC 110023</strain>
    </source>
</reference>
<feature type="domain" description="RNA polymerase sigma-70 region 2" evidence="5">
    <location>
        <begin position="8"/>
        <end position="74"/>
    </location>
</feature>
<dbReference type="InterPro" id="IPR014284">
    <property type="entry name" value="RNA_pol_sigma-70_dom"/>
</dbReference>
<dbReference type="Pfam" id="PF08281">
    <property type="entry name" value="Sigma70_r4_2"/>
    <property type="match status" value="1"/>
</dbReference>
<dbReference type="InterPro" id="IPR013325">
    <property type="entry name" value="RNA_pol_sigma_r2"/>
</dbReference>
<dbReference type="Pfam" id="PF04542">
    <property type="entry name" value="Sigma70_r2"/>
    <property type="match status" value="1"/>
</dbReference>